<dbReference type="SUPFAM" id="SSF54373">
    <property type="entry name" value="FAD-linked reductases, C-terminal domain"/>
    <property type="match status" value="1"/>
</dbReference>
<feature type="domain" description="Amine oxidase" evidence="7">
    <location>
        <begin position="34"/>
        <end position="464"/>
    </location>
</feature>
<evidence type="ECO:0000256" key="4">
    <source>
        <dbReference type="RuleBase" id="RU362067"/>
    </source>
</evidence>
<comment type="similarity">
    <text evidence="4">Belongs to the flavin monoamine oxidase family.</text>
</comment>
<dbReference type="AlphaFoldDB" id="A0A2T7PF68"/>
<dbReference type="InterPro" id="IPR036188">
    <property type="entry name" value="FAD/NAD-bd_sf"/>
</dbReference>
<keyword evidence="9" id="KW-1185">Reference proteome</keyword>
<feature type="chain" id="PRO_5015527175" description="Amine oxidase" evidence="6">
    <location>
        <begin position="19"/>
        <end position="513"/>
    </location>
</feature>
<gene>
    <name evidence="8" type="ORF">C0Q70_07497</name>
</gene>
<dbReference type="Gene3D" id="3.90.660.10">
    <property type="match status" value="1"/>
</dbReference>
<feature type="signal peptide" evidence="6">
    <location>
        <begin position="1"/>
        <end position="18"/>
    </location>
</feature>
<dbReference type="PANTHER" id="PTHR10742:SF410">
    <property type="entry name" value="LYSINE-SPECIFIC HISTONE DEMETHYLASE 2"/>
    <property type="match status" value="1"/>
</dbReference>
<dbReference type="PANTHER" id="PTHR10742">
    <property type="entry name" value="FLAVIN MONOAMINE OXIDASE"/>
    <property type="match status" value="1"/>
</dbReference>
<dbReference type="OMA" id="GYYRVHG"/>
<accession>A0A2T7PF68</accession>
<evidence type="ECO:0000259" key="7">
    <source>
        <dbReference type="Pfam" id="PF01593"/>
    </source>
</evidence>
<comment type="cofactor">
    <cofactor evidence="1 4">
        <name>FAD</name>
        <dbReference type="ChEBI" id="CHEBI:57692"/>
    </cofactor>
</comment>
<keyword evidence="4" id="KW-0285">Flavoprotein</keyword>
<keyword evidence="4" id="KW-0274">FAD</keyword>
<evidence type="ECO:0000313" key="9">
    <source>
        <dbReference type="Proteomes" id="UP000245119"/>
    </source>
</evidence>
<dbReference type="Pfam" id="PF01593">
    <property type="entry name" value="Amino_oxidase"/>
    <property type="match status" value="1"/>
</dbReference>
<name>A0A2T7PF68_POMCA</name>
<evidence type="ECO:0000256" key="6">
    <source>
        <dbReference type="SAM" id="SignalP"/>
    </source>
</evidence>
<evidence type="ECO:0000313" key="8">
    <source>
        <dbReference type="EMBL" id="PVD32069.1"/>
    </source>
</evidence>
<dbReference type="Proteomes" id="UP000245119">
    <property type="component" value="Linkage Group LG4"/>
</dbReference>
<sequence>MQVENILLLLLVAALGHCQKQVEKEHVVVIGGGIAGLAAAREILNRGFKNFTVQVFEARRERYGGRVWTDKLNNPKARGFEVDLGGSALSIANPFLNPLLNLTTNLELETAVISGVQFTVPWQKKHFAGSELIQAMTEAGSILTDAINITRQKKEDISIKEAVDRQLQEQGYDSDNIKSLLLRSFPSYVISDYSALYYQPDSLDFGYEKVLLDGMGELVDRLVSGADDERPLKINLRTPVRQVKVDSSENKILLRLKDGSQVTADHVIVAVPASVIAKGVLLFEPLLPEEYQFATKEMGMADGNKIIVEFESAFWSNEFGVFLLATKNEEERGFLQTWLNIHKVLGKPVLVGLLFGEKARDFEKIPDDKVQALVVKKLGQVFGMETVAASPIKQIIRSAWSSDQWSGGASSYPRVGNSPKLWDVLSQPLCPHKVYFAGEHTVFRGHGTLHGAYASGLRAAEQVLSGYCPQKALEDKQRRQEEKKKAKKVKKEKEEKVKGSIKQQTDDTENDEL</sequence>
<dbReference type="InterPro" id="IPR001613">
    <property type="entry name" value="Flavin_amine_oxidase"/>
</dbReference>
<evidence type="ECO:0000256" key="5">
    <source>
        <dbReference type="SAM" id="MobiDB-lite"/>
    </source>
</evidence>
<keyword evidence="2 4" id="KW-0560">Oxidoreductase</keyword>
<dbReference type="OrthoDB" id="5046242at2759"/>
<keyword evidence="6" id="KW-0732">Signal</keyword>
<reference evidence="8 9" key="1">
    <citation type="submission" date="2018-04" db="EMBL/GenBank/DDBJ databases">
        <title>The genome of golden apple snail Pomacea canaliculata provides insight into stress tolerance and invasive adaptation.</title>
        <authorList>
            <person name="Liu C."/>
            <person name="Liu B."/>
            <person name="Ren Y."/>
            <person name="Zhang Y."/>
            <person name="Wang H."/>
            <person name="Li S."/>
            <person name="Jiang F."/>
            <person name="Yin L."/>
            <person name="Zhang G."/>
            <person name="Qian W."/>
            <person name="Fan W."/>
        </authorList>
    </citation>
    <scope>NUCLEOTIDE SEQUENCE [LARGE SCALE GENOMIC DNA]</scope>
    <source>
        <strain evidence="8">SZHN2017</strain>
        <tissue evidence="8">Muscle</tissue>
    </source>
</reference>
<evidence type="ECO:0000256" key="2">
    <source>
        <dbReference type="ARBA" id="ARBA00023002"/>
    </source>
</evidence>
<dbReference type="EC" id="1.4.3.-" evidence="4"/>
<feature type="binding site" evidence="3">
    <location>
        <begin position="57"/>
        <end position="58"/>
    </location>
    <ligand>
        <name>FAD</name>
        <dbReference type="ChEBI" id="CHEBI:57692"/>
    </ligand>
</feature>
<dbReference type="GO" id="GO:0008131">
    <property type="term" value="F:primary methylamine oxidase activity"/>
    <property type="evidence" value="ECO:0007669"/>
    <property type="project" value="UniProtKB-ARBA"/>
</dbReference>
<organism evidence="8 9">
    <name type="scientific">Pomacea canaliculata</name>
    <name type="common">Golden apple snail</name>
    <dbReference type="NCBI Taxonomy" id="400727"/>
    <lineage>
        <taxon>Eukaryota</taxon>
        <taxon>Metazoa</taxon>
        <taxon>Spiralia</taxon>
        <taxon>Lophotrochozoa</taxon>
        <taxon>Mollusca</taxon>
        <taxon>Gastropoda</taxon>
        <taxon>Caenogastropoda</taxon>
        <taxon>Architaenioglossa</taxon>
        <taxon>Ampullarioidea</taxon>
        <taxon>Ampullariidae</taxon>
        <taxon>Pomacea</taxon>
    </lineage>
</organism>
<comment type="caution">
    <text evidence="8">The sequence shown here is derived from an EMBL/GenBank/DDBJ whole genome shotgun (WGS) entry which is preliminary data.</text>
</comment>
<dbReference type="Gene3D" id="3.50.50.60">
    <property type="entry name" value="FAD/NAD(P)-binding domain"/>
    <property type="match status" value="1"/>
</dbReference>
<evidence type="ECO:0000256" key="3">
    <source>
        <dbReference type="PIRSR" id="PIRSR601613-1"/>
    </source>
</evidence>
<dbReference type="EMBL" id="PZQS01000004">
    <property type="protein sequence ID" value="PVD32069.1"/>
    <property type="molecule type" value="Genomic_DNA"/>
</dbReference>
<feature type="region of interest" description="Disordered" evidence="5">
    <location>
        <begin position="473"/>
        <end position="513"/>
    </location>
</feature>
<dbReference type="STRING" id="400727.A0A2T7PF68"/>
<proteinExistence type="inferred from homology"/>
<feature type="compositionally biased region" description="Basic and acidic residues" evidence="5">
    <location>
        <begin position="473"/>
        <end position="484"/>
    </location>
</feature>
<dbReference type="InterPro" id="IPR050281">
    <property type="entry name" value="Flavin_monoamine_oxidase"/>
</dbReference>
<evidence type="ECO:0000256" key="1">
    <source>
        <dbReference type="ARBA" id="ARBA00001974"/>
    </source>
</evidence>
<dbReference type="InterPro" id="IPR002937">
    <property type="entry name" value="Amino_oxidase"/>
</dbReference>
<protein>
    <recommendedName>
        <fullName evidence="4">Amine oxidase</fullName>
        <ecNumber evidence="4">1.4.3.-</ecNumber>
    </recommendedName>
</protein>
<feature type="binding site" evidence="3">
    <location>
        <position position="240"/>
    </location>
    <ligand>
        <name>FAD</name>
        <dbReference type="ChEBI" id="CHEBI:57692"/>
    </ligand>
</feature>
<dbReference type="PRINTS" id="PR00757">
    <property type="entry name" value="AMINEOXDASEF"/>
</dbReference>
<dbReference type="SUPFAM" id="SSF51905">
    <property type="entry name" value="FAD/NAD(P)-binding domain"/>
    <property type="match status" value="1"/>
</dbReference>